<comment type="caution">
    <text evidence="7">The sequence shown here is derived from an EMBL/GenBank/DDBJ whole genome shotgun (WGS) entry which is preliminary data.</text>
</comment>
<feature type="binding site" description="proximal binding residue" evidence="4">
    <location>
        <position position="340"/>
    </location>
    <ligand>
        <name>heme b</name>
        <dbReference type="ChEBI" id="CHEBI:60344"/>
    </ligand>
    <ligandPart>
        <name>Fe</name>
        <dbReference type="ChEBI" id="CHEBI:18248"/>
    </ligandPart>
</feature>
<protein>
    <recommendedName>
        <fullName evidence="5">Indoleamine 2,3-dioxygenase</fullName>
        <ecNumber evidence="5">1.13.11.52</ecNumber>
    </recommendedName>
</protein>
<keyword evidence="8" id="KW-1185">Reference proteome</keyword>
<dbReference type="EMBL" id="JAPWDQ010000013">
    <property type="protein sequence ID" value="KAJ5472134.1"/>
    <property type="molecule type" value="Genomic_DNA"/>
</dbReference>
<dbReference type="InterPro" id="IPR037217">
    <property type="entry name" value="Trp/Indoleamine_2_3_dOase-like"/>
</dbReference>
<evidence type="ECO:0000256" key="6">
    <source>
        <dbReference type="SAM" id="MobiDB-lite"/>
    </source>
</evidence>
<dbReference type="GO" id="GO:0046872">
    <property type="term" value="F:metal ion binding"/>
    <property type="evidence" value="ECO:0007669"/>
    <property type="project" value="UniProtKB-UniRule"/>
</dbReference>
<dbReference type="Pfam" id="PF01231">
    <property type="entry name" value="IDO"/>
    <property type="match status" value="1"/>
</dbReference>
<dbReference type="GO" id="GO:0034354">
    <property type="term" value="P:'de novo' NAD+ biosynthetic process from L-tryptophan"/>
    <property type="evidence" value="ECO:0007669"/>
    <property type="project" value="TreeGrafter"/>
</dbReference>
<proteinExistence type="inferred from homology"/>
<reference evidence="7" key="1">
    <citation type="submission" date="2022-12" db="EMBL/GenBank/DDBJ databases">
        <authorList>
            <person name="Petersen C."/>
        </authorList>
    </citation>
    <scope>NUCLEOTIDE SEQUENCE</scope>
    <source>
        <strain evidence="7">IBT 30728</strain>
    </source>
</reference>
<dbReference type="FunFam" id="1.20.58.480:FF:000004">
    <property type="entry name" value="Indoleamine 2,3-dioxygenase subfamily"/>
    <property type="match status" value="1"/>
</dbReference>
<dbReference type="AlphaFoldDB" id="A0A9X0BLZ5"/>
<evidence type="ECO:0000256" key="1">
    <source>
        <dbReference type="ARBA" id="ARBA00007119"/>
    </source>
</evidence>
<dbReference type="GO" id="GO:0019441">
    <property type="term" value="P:L-tryptophan catabolic process to kynurenine"/>
    <property type="evidence" value="ECO:0007669"/>
    <property type="project" value="UniProtKB-UniRule"/>
</dbReference>
<dbReference type="Proteomes" id="UP001148312">
    <property type="component" value="Unassembled WGS sequence"/>
</dbReference>
<dbReference type="SUPFAM" id="SSF140959">
    <property type="entry name" value="Indolic compounds 2,3-dioxygenase-like"/>
    <property type="match status" value="1"/>
</dbReference>
<comment type="catalytic activity">
    <reaction evidence="5">
        <text>L-tryptophan + O2 = N-formyl-L-kynurenine</text>
        <dbReference type="Rhea" id="RHEA:24536"/>
        <dbReference type="ChEBI" id="CHEBI:15379"/>
        <dbReference type="ChEBI" id="CHEBI:57912"/>
        <dbReference type="ChEBI" id="CHEBI:58629"/>
    </reaction>
</comment>
<dbReference type="RefSeq" id="XP_056786680.1">
    <property type="nucleotide sequence ID" value="XM_056938298.1"/>
</dbReference>
<comment type="function">
    <text evidence="5">Produces N-formyl-kynurenine through the oxidation of tryptophan.</text>
</comment>
<evidence type="ECO:0000256" key="3">
    <source>
        <dbReference type="ARBA" id="ARBA00023004"/>
    </source>
</evidence>
<feature type="region of interest" description="Disordered" evidence="6">
    <location>
        <begin position="416"/>
        <end position="436"/>
    </location>
</feature>
<evidence type="ECO:0000256" key="2">
    <source>
        <dbReference type="ARBA" id="ARBA00022723"/>
    </source>
</evidence>
<dbReference type="GO" id="GO:0033754">
    <property type="term" value="F:indoleamine 2,3-dioxygenase activity"/>
    <property type="evidence" value="ECO:0007669"/>
    <property type="project" value="UniProtKB-EC"/>
</dbReference>
<dbReference type="GO" id="GO:0020037">
    <property type="term" value="F:heme binding"/>
    <property type="evidence" value="ECO:0007669"/>
    <property type="project" value="UniProtKB-UniRule"/>
</dbReference>
<evidence type="ECO:0000313" key="8">
    <source>
        <dbReference type="Proteomes" id="UP001148312"/>
    </source>
</evidence>
<keyword evidence="3 4" id="KW-0408">Iron</keyword>
<dbReference type="PROSITE" id="PS00876">
    <property type="entry name" value="IDO_1"/>
    <property type="match status" value="1"/>
</dbReference>
<keyword evidence="4 5" id="KW-0349">Heme</keyword>
<accession>A0A9X0BLZ5</accession>
<dbReference type="GeneID" id="81628548"/>
<dbReference type="InterPro" id="IPR000898">
    <property type="entry name" value="Indolamine_dOase"/>
</dbReference>
<reference evidence="7" key="2">
    <citation type="journal article" date="2023" name="IMA Fungus">
        <title>Comparative genomic study of the Penicillium genus elucidates a diverse pangenome and 15 lateral gene transfer events.</title>
        <authorList>
            <person name="Petersen C."/>
            <person name="Sorensen T."/>
            <person name="Nielsen M.R."/>
            <person name="Sondergaard T.E."/>
            <person name="Sorensen J.L."/>
            <person name="Fitzpatrick D.A."/>
            <person name="Frisvad J.C."/>
            <person name="Nielsen K.L."/>
        </authorList>
    </citation>
    <scope>NUCLEOTIDE SEQUENCE</scope>
    <source>
        <strain evidence="7">IBT 30728</strain>
    </source>
</reference>
<sequence>MLPLVPILRNYDLSPEYGFLPPELPLETLPDRYYTEWEAIVADLQPLLLRKYIRSAIDRLPCLSTDYLKTVAEWRRAYVILVFLLHSYVWGGDHPAEKIPPQLTVPLFQVCKRLEVPPVATYAGVCLWNYKPIFPDEPTKNLENLACLQTFTGSLDEQWFYLVSVAIEAQGAPALPLMLRAITAARAGDTCQVTDCLQQVAEIISKITSILQRLYENCDPNYFYRRIRPYLSGSKNMSEAGLPHGLLYDDGTNRPVHRQYGGGSNAQSSLIQFFDIVLGSRTGFIHEMRDYMPGSHRRFLQDVEAVANIRSYVDDRRTDFALQFAYDTCLSMLREMRDQHIQVVCRYIVVQSRVNQQTPPSGTHPMVINSATMVPEDRKMLRGTGGTALIPFLKQARDETAEPVIDARARRLLRHKPGSLEPASLSKVGEQPDDHPQLVDPCGTWTAGHSEGGICRW</sequence>
<dbReference type="EC" id="1.13.11.52" evidence="5"/>
<keyword evidence="5" id="KW-0560">Oxidoreductase</keyword>
<evidence type="ECO:0000313" key="7">
    <source>
        <dbReference type="EMBL" id="KAJ5472134.1"/>
    </source>
</evidence>
<evidence type="ECO:0000256" key="4">
    <source>
        <dbReference type="PIRSR" id="PIRSR600898-1"/>
    </source>
</evidence>
<name>A0A9X0BLZ5_9EURO</name>
<gene>
    <name evidence="7" type="ORF">N7539_008703</name>
</gene>
<evidence type="ECO:0000256" key="5">
    <source>
        <dbReference type="RuleBase" id="RU369119"/>
    </source>
</evidence>
<dbReference type="Gene3D" id="1.20.58.480">
    <property type="match status" value="1"/>
</dbReference>
<keyword evidence="5" id="KW-0223">Dioxygenase</keyword>
<keyword evidence="2 4" id="KW-0479">Metal-binding</keyword>
<comment type="similarity">
    <text evidence="1 5">Belongs to the indoleamine 2,3-dioxygenase family.</text>
</comment>
<organism evidence="7 8">
    <name type="scientific">Penicillium diatomitis</name>
    <dbReference type="NCBI Taxonomy" id="2819901"/>
    <lineage>
        <taxon>Eukaryota</taxon>
        <taxon>Fungi</taxon>
        <taxon>Dikarya</taxon>
        <taxon>Ascomycota</taxon>
        <taxon>Pezizomycotina</taxon>
        <taxon>Eurotiomycetes</taxon>
        <taxon>Eurotiomycetidae</taxon>
        <taxon>Eurotiales</taxon>
        <taxon>Aspergillaceae</taxon>
        <taxon>Penicillium</taxon>
    </lineage>
</organism>
<dbReference type="PANTHER" id="PTHR28657:SF5">
    <property type="entry name" value="INDOLEAMINE 2,3-DIOXYGENASE"/>
    <property type="match status" value="1"/>
</dbReference>
<dbReference type="PANTHER" id="PTHR28657">
    <property type="entry name" value="INDOLEAMINE 2,3-DIOXYGENASE"/>
    <property type="match status" value="1"/>
</dbReference>
<dbReference type="GO" id="GO:0005737">
    <property type="term" value="C:cytoplasm"/>
    <property type="evidence" value="ECO:0007669"/>
    <property type="project" value="TreeGrafter"/>
</dbReference>